<name>A0A523XRA4_UNCT6</name>
<keyword evidence="3" id="KW-0238">DNA-binding</keyword>
<dbReference type="GO" id="GO:0007059">
    <property type="term" value="P:chromosome segregation"/>
    <property type="evidence" value="ECO:0007669"/>
    <property type="project" value="UniProtKB-KW"/>
</dbReference>
<evidence type="ECO:0000313" key="6">
    <source>
        <dbReference type="EMBL" id="TET81409.1"/>
    </source>
</evidence>
<dbReference type="NCBIfam" id="TIGR00180">
    <property type="entry name" value="parB_part"/>
    <property type="match status" value="1"/>
</dbReference>
<dbReference type="Pfam" id="PF23552">
    <property type="entry name" value="ParB_C"/>
    <property type="match status" value="1"/>
</dbReference>
<dbReference type="Gene3D" id="1.10.10.2830">
    <property type="match status" value="1"/>
</dbReference>
<accession>A0A523XRA4</accession>
<protein>
    <submittedName>
        <fullName evidence="6">ParB/RepB/Spo0J family partition protein</fullName>
    </submittedName>
</protein>
<dbReference type="PANTHER" id="PTHR33375">
    <property type="entry name" value="CHROMOSOME-PARTITIONING PROTEIN PARB-RELATED"/>
    <property type="match status" value="1"/>
</dbReference>
<dbReference type="Proteomes" id="UP000315534">
    <property type="component" value="Unassembled WGS sequence"/>
</dbReference>
<dbReference type="SUPFAM" id="SSF109709">
    <property type="entry name" value="KorB DNA-binding domain-like"/>
    <property type="match status" value="1"/>
</dbReference>
<dbReference type="EMBL" id="SOIP01000242">
    <property type="protein sequence ID" value="TET81409.1"/>
    <property type="molecule type" value="Genomic_DNA"/>
</dbReference>
<dbReference type="Pfam" id="PF02195">
    <property type="entry name" value="ParB_N"/>
    <property type="match status" value="1"/>
</dbReference>
<dbReference type="PANTHER" id="PTHR33375:SF1">
    <property type="entry name" value="CHROMOSOME-PARTITIONING PROTEIN PARB-RELATED"/>
    <property type="match status" value="1"/>
</dbReference>
<feature type="domain" description="ParB-like N-terminal" evidence="4">
    <location>
        <begin position="24"/>
        <end position="113"/>
    </location>
</feature>
<dbReference type="AlphaFoldDB" id="A0A523XRA4"/>
<gene>
    <name evidence="6" type="ORF">E3J38_03965</name>
    <name evidence="5" type="ORF">E3J62_02305</name>
</gene>
<dbReference type="InterPro" id="IPR036086">
    <property type="entry name" value="ParB/Sulfiredoxin_sf"/>
</dbReference>
<comment type="similarity">
    <text evidence="1">Belongs to the ParB family.</text>
</comment>
<dbReference type="SUPFAM" id="SSF110849">
    <property type="entry name" value="ParB/Sulfiredoxin"/>
    <property type="match status" value="1"/>
</dbReference>
<evidence type="ECO:0000313" key="8">
    <source>
        <dbReference type="Proteomes" id="UP000315534"/>
    </source>
</evidence>
<dbReference type="InterPro" id="IPR041468">
    <property type="entry name" value="HTH_ParB/Spo0J"/>
</dbReference>
<evidence type="ECO:0000256" key="1">
    <source>
        <dbReference type="ARBA" id="ARBA00006295"/>
    </source>
</evidence>
<dbReference type="GO" id="GO:0003677">
    <property type="term" value="F:DNA binding"/>
    <property type="evidence" value="ECO:0007669"/>
    <property type="project" value="UniProtKB-KW"/>
</dbReference>
<dbReference type="InterPro" id="IPR003115">
    <property type="entry name" value="ParB_N"/>
</dbReference>
<dbReference type="Proteomes" id="UP000315525">
    <property type="component" value="Unassembled WGS sequence"/>
</dbReference>
<evidence type="ECO:0000259" key="4">
    <source>
        <dbReference type="SMART" id="SM00470"/>
    </source>
</evidence>
<reference evidence="7 8" key="1">
    <citation type="submission" date="2019-03" db="EMBL/GenBank/DDBJ databases">
        <title>Metabolic potential of uncultured bacteria and archaea associated with petroleum seepage in deep-sea sediments.</title>
        <authorList>
            <person name="Dong X."/>
            <person name="Hubert C."/>
        </authorList>
    </citation>
    <scope>NUCLEOTIDE SEQUENCE [LARGE SCALE GENOMIC DNA]</scope>
    <source>
        <strain evidence="6">E29_bin36</strain>
        <strain evidence="5">E44_bin18</strain>
    </source>
</reference>
<dbReference type="InterPro" id="IPR004437">
    <property type="entry name" value="ParB/RepB/Spo0J"/>
</dbReference>
<dbReference type="FunFam" id="3.90.1530.30:FF:000001">
    <property type="entry name" value="Chromosome partitioning protein ParB"/>
    <property type="match status" value="1"/>
</dbReference>
<dbReference type="SMART" id="SM00470">
    <property type="entry name" value="ParB"/>
    <property type="match status" value="1"/>
</dbReference>
<evidence type="ECO:0000256" key="3">
    <source>
        <dbReference type="ARBA" id="ARBA00023125"/>
    </source>
</evidence>
<keyword evidence="2" id="KW-0159">Chromosome partition</keyword>
<evidence type="ECO:0000313" key="7">
    <source>
        <dbReference type="Proteomes" id="UP000315525"/>
    </source>
</evidence>
<dbReference type="CDD" id="cd16393">
    <property type="entry name" value="SPO0J_N"/>
    <property type="match status" value="1"/>
</dbReference>
<dbReference type="Gene3D" id="3.90.1530.30">
    <property type="match status" value="1"/>
</dbReference>
<dbReference type="Pfam" id="PF17762">
    <property type="entry name" value="HTH_ParB"/>
    <property type="match status" value="1"/>
</dbReference>
<dbReference type="GO" id="GO:0005694">
    <property type="term" value="C:chromosome"/>
    <property type="evidence" value="ECO:0007669"/>
    <property type="project" value="TreeGrafter"/>
</dbReference>
<organism evidence="6 8">
    <name type="scientific">candidate division TA06 bacterium</name>
    <dbReference type="NCBI Taxonomy" id="2250710"/>
    <lineage>
        <taxon>Bacteria</taxon>
        <taxon>Bacteria division TA06</taxon>
    </lineage>
</organism>
<evidence type="ECO:0000256" key="2">
    <source>
        <dbReference type="ARBA" id="ARBA00022829"/>
    </source>
</evidence>
<dbReference type="InterPro" id="IPR050336">
    <property type="entry name" value="Chromosome_partition/occlusion"/>
</dbReference>
<dbReference type="InterPro" id="IPR057240">
    <property type="entry name" value="ParB_dimer_C"/>
</dbReference>
<sequence>MARKALGKGIHALIPEETPVEEVLNLDLSDIEPNPYEPRESKEDEGLPELVKSIKEKGLIQPLVVRRRQSGFQLICGGRRLRAAKMAGLEKIPAVVKVATDSEVLELAIIENVQREDLDPIEEASAYRNLMRTFGYTQNEVATKVGRDRSTVANMLRLLELPEKIRSYIRSGKLSSGHGRALLAIKGNPARLALAEKIVRRSLTVRDIEKEASKSKGRKARRKDPDILNLEMEISQLLGTRVRITTGKKKGKIEIEFYTRDDFDRILYLLREVTSE</sequence>
<dbReference type="EMBL" id="SOJN01000031">
    <property type="protein sequence ID" value="TET47134.1"/>
    <property type="molecule type" value="Genomic_DNA"/>
</dbReference>
<evidence type="ECO:0000313" key="5">
    <source>
        <dbReference type="EMBL" id="TET47134.1"/>
    </source>
</evidence>
<comment type="caution">
    <text evidence="6">The sequence shown here is derived from an EMBL/GenBank/DDBJ whole genome shotgun (WGS) entry which is preliminary data.</text>
</comment>
<proteinExistence type="inferred from homology"/>
<dbReference type="FunFam" id="1.10.10.2830:FF:000001">
    <property type="entry name" value="Chromosome partitioning protein ParB"/>
    <property type="match status" value="1"/>
</dbReference>